<keyword evidence="4" id="KW-0418">Kinase</keyword>
<gene>
    <name evidence="8" type="ORF">ECPE_LOCUS1233</name>
</gene>
<dbReference type="GO" id="GO:0004674">
    <property type="term" value="F:protein serine/threonine kinase activity"/>
    <property type="evidence" value="ECO:0007669"/>
    <property type="project" value="UniProtKB-KW"/>
</dbReference>
<protein>
    <submittedName>
        <fullName evidence="10">Protein kinase domain-containing protein</fullName>
    </submittedName>
</protein>
<accession>A0A183A2P8</accession>
<proteinExistence type="predicted"/>
<dbReference type="Gene3D" id="3.30.200.20">
    <property type="entry name" value="Phosphorylase Kinase, domain 1"/>
    <property type="match status" value="1"/>
</dbReference>
<dbReference type="GO" id="GO:0033316">
    <property type="term" value="P:meiotic spindle assembly checkpoint signaling"/>
    <property type="evidence" value="ECO:0007669"/>
    <property type="project" value="TreeGrafter"/>
</dbReference>
<dbReference type="GO" id="GO:0000776">
    <property type="term" value="C:kinetochore"/>
    <property type="evidence" value="ECO:0007669"/>
    <property type="project" value="TreeGrafter"/>
</dbReference>
<dbReference type="GO" id="GO:0007094">
    <property type="term" value="P:mitotic spindle assembly checkpoint signaling"/>
    <property type="evidence" value="ECO:0007669"/>
    <property type="project" value="TreeGrafter"/>
</dbReference>
<keyword evidence="5 6" id="KW-0067">ATP-binding</keyword>
<dbReference type="InterPro" id="IPR011009">
    <property type="entry name" value="Kinase-like_dom_sf"/>
</dbReference>
<keyword evidence="9" id="KW-1185">Reference proteome</keyword>
<organism evidence="10">
    <name type="scientific">Echinostoma caproni</name>
    <dbReference type="NCBI Taxonomy" id="27848"/>
    <lineage>
        <taxon>Eukaryota</taxon>
        <taxon>Metazoa</taxon>
        <taxon>Spiralia</taxon>
        <taxon>Lophotrochozoa</taxon>
        <taxon>Platyhelminthes</taxon>
        <taxon>Trematoda</taxon>
        <taxon>Digenea</taxon>
        <taxon>Plagiorchiida</taxon>
        <taxon>Echinostomata</taxon>
        <taxon>Echinostomatoidea</taxon>
        <taxon>Echinostomatidae</taxon>
        <taxon>Echinostoma</taxon>
    </lineage>
</organism>
<sequence length="85" mass="9802">MIKDNPERILVNGNSYWILRELGRGGSSVVYSALDSKRCLWAIKCVELSRAERHLMAGFANEIAMLRSLGDTDRVIRLHDWYVHK</sequence>
<evidence type="ECO:0000256" key="1">
    <source>
        <dbReference type="ARBA" id="ARBA00022527"/>
    </source>
</evidence>
<dbReference type="GO" id="GO:0005524">
    <property type="term" value="F:ATP binding"/>
    <property type="evidence" value="ECO:0007669"/>
    <property type="project" value="UniProtKB-UniRule"/>
</dbReference>
<dbReference type="SUPFAM" id="SSF56112">
    <property type="entry name" value="Protein kinase-like (PK-like)"/>
    <property type="match status" value="1"/>
</dbReference>
<reference evidence="8 9" key="2">
    <citation type="submission" date="2018-11" db="EMBL/GenBank/DDBJ databases">
        <authorList>
            <consortium name="Pathogen Informatics"/>
        </authorList>
    </citation>
    <scope>NUCLEOTIDE SEQUENCE [LARGE SCALE GENOMIC DNA]</scope>
    <source>
        <strain evidence="8 9">Egypt</strain>
    </source>
</reference>
<dbReference type="FunFam" id="3.30.200.20:FF:000131">
    <property type="entry name" value="Dual specificity protein kinase TTK"/>
    <property type="match status" value="1"/>
</dbReference>
<dbReference type="Proteomes" id="UP000272942">
    <property type="component" value="Unassembled WGS sequence"/>
</dbReference>
<dbReference type="InterPro" id="IPR017441">
    <property type="entry name" value="Protein_kinase_ATP_BS"/>
</dbReference>
<dbReference type="InterPro" id="IPR000719">
    <property type="entry name" value="Prot_kinase_dom"/>
</dbReference>
<dbReference type="PROSITE" id="PS50011">
    <property type="entry name" value="PROTEIN_KINASE_DOM"/>
    <property type="match status" value="1"/>
</dbReference>
<dbReference type="PANTHER" id="PTHR22974">
    <property type="entry name" value="MIXED LINEAGE PROTEIN KINASE"/>
    <property type="match status" value="1"/>
</dbReference>
<keyword evidence="2" id="KW-0808">Transferase</keyword>
<dbReference type="WBParaSite" id="ECPE_0000123301-mRNA-1">
    <property type="protein sequence ID" value="ECPE_0000123301-mRNA-1"/>
    <property type="gene ID" value="ECPE_0000123301"/>
</dbReference>
<dbReference type="OrthoDB" id="20524at2759"/>
<name>A0A183A2P8_9TREM</name>
<dbReference type="GO" id="GO:0005634">
    <property type="term" value="C:nucleus"/>
    <property type="evidence" value="ECO:0007669"/>
    <property type="project" value="TreeGrafter"/>
</dbReference>
<evidence type="ECO:0000256" key="4">
    <source>
        <dbReference type="ARBA" id="ARBA00022777"/>
    </source>
</evidence>
<evidence type="ECO:0000313" key="8">
    <source>
        <dbReference type="EMBL" id="VDP35254.1"/>
    </source>
</evidence>
<dbReference type="Pfam" id="PF00069">
    <property type="entry name" value="Pkinase"/>
    <property type="match status" value="1"/>
</dbReference>
<evidence type="ECO:0000256" key="2">
    <source>
        <dbReference type="ARBA" id="ARBA00022679"/>
    </source>
</evidence>
<dbReference type="AlphaFoldDB" id="A0A183A2P8"/>
<reference evidence="10" key="1">
    <citation type="submission" date="2016-06" db="UniProtKB">
        <authorList>
            <consortium name="WormBaseParasite"/>
        </authorList>
    </citation>
    <scope>IDENTIFICATION</scope>
</reference>
<feature type="binding site" evidence="6">
    <location>
        <position position="44"/>
    </location>
    <ligand>
        <name>ATP</name>
        <dbReference type="ChEBI" id="CHEBI:30616"/>
    </ligand>
</feature>
<evidence type="ECO:0000313" key="9">
    <source>
        <dbReference type="Proteomes" id="UP000272942"/>
    </source>
</evidence>
<feature type="domain" description="Protein kinase" evidence="7">
    <location>
        <begin position="16"/>
        <end position="85"/>
    </location>
</feature>
<evidence type="ECO:0000256" key="5">
    <source>
        <dbReference type="ARBA" id="ARBA00022840"/>
    </source>
</evidence>
<dbReference type="PROSITE" id="PS00107">
    <property type="entry name" value="PROTEIN_KINASE_ATP"/>
    <property type="match status" value="1"/>
</dbReference>
<dbReference type="EMBL" id="UZAN01006514">
    <property type="protein sequence ID" value="VDP35254.1"/>
    <property type="molecule type" value="Genomic_DNA"/>
</dbReference>
<dbReference type="GO" id="GO:0007059">
    <property type="term" value="P:chromosome segregation"/>
    <property type="evidence" value="ECO:0007669"/>
    <property type="project" value="TreeGrafter"/>
</dbReference>
<evidence type="ECO:0000256" key="6">
    <source>
        <dbReference type="PROSITE-ProRule" id="PRU10141"/>
    </source>
</evidence>
<evidence type="ECO:0000313" key="10">
    <source>
        <dbReference type="WBParaSite" id="ECPE_0000123301-mRNA-1"/>
    </source>
</evidence>
<dbReference type="GO" id="GO:0034501">
    <property type="term" value="P:protein localization to kinetochore"/>
    <property type="evidence" value="ECO:0007669"/>
    <property type="project" value="TreeGrafter"/>
</dbReference>
<dbReference type="PANTHER" id="PTHR22974:SF21">
    <property type="entry name" value="DUAL SPECIFICITY PROTEIN KINASE TTK"/>
    <property type="match status" value="1"/>
</dbReference>
<dbReference type="GO" id="GO:0004712">
    <property type="term" value="F:protein serine/threonine/tyrosine kinase activity"/>
    <property type="evidence" value="ECO:0007669"/>
    <property type="project" value="TreeGrafter"/>
</dbReference>
<evidence type="ECO:0000256" key="3">
    <source>
        <dbReference type="ARBA" id="ARBA00022741"/>
    </source>
</evidence>
<keyword evidence="1" id="KW-0723">Serine/threonine-protein kinase</keyword>
<keyword evidence="3 6" id="KW-0547">Nucleotide-binding</keyword>
<evidence type="ECO:0000259" key="7">
    <source>
        <dbReference type="PROSITE" id="PS50011"/>
    </source>
</evidence>